<organism evidence="1 2">
    <name type="scientific">Paraglaciecola arctica BSs20135</name>
    <dbReference type="NCBI Taxonomy" id="493475"/>
    <lineage>
        <taxon>Bacteria</taxon>
        <taxon>Pseudomonadati</taxon>
        <taxon>Pseudomonadota</taxon>
        <taxon>Gammaproteobacteria</taxon>
        <taxon>Alteromonadales</taxon>
        <taxon>Alteromonadaceae</taxon>
        <taxon>Paraglaciecola</taxon>
    </lineage>
</organism>
<evidence type="ECO:0000313" key="1">
    <source>
        <dbReference type="EMBL" id="GAC20222.1"/>
    </source>
</evidence>
<reference evidence="1 2" key="1">
    <citation type="journal article" date="2017" name="Antonie Van Leeuwenhoek">
        <title>Rhizobium rhizosphaerae sp. nov., a novel species isolated from rice rhizosphere.</title>
        <authorList>
            <person name="Zhao J.J."/>
            <person name="Zhang J."/>
            <person name="Zhang R.J."/>
            <person name="Zhang C.W."/>
            <person name="Yin H.Q."/>
            <person name="Zhang X.X."/>
        </authorList>
    </citation>
    <scope>NUCLEOTIDE SEQUENCE [LARGE SCALE GENOMIC DNA]</scope>
    <source>
        <strain evidence="1 2">BSs20135</strain>
    </source>
</reference>
<dbReference type="SUPFAM" id="SSF160379">
    <property type="entry name" value="SP0830-like"/>
    <property type="match status" value="1"/>
</dbReference>
<dbReference type="AlphaFoldDB" id="K6YPX3"/>
<accession>K6YPX3</accession>
<sequence length="179" mass="19927">MNNWLLLFRGINVGGNNIVPMKKLTEVLMSMGCAEVKTYIQTGNFLIEHQENNQSKLSANIADEVEKSFGFKPQVLVLSLDEFTQAARQNPFPKAELEPKSLHLFFLSQAAQSVDLNDLFLLKKPSESFELVGQVFYLHAPEGIGRSKLAVKVEKHLGVATTARNWNTVQKLLGLAGIE</sequence>
<protein>
    <recommendedName>
        <fullName evidence="3">DUF1697 domain-containing protein</fullName>
    </recommendedName>
</protein>
<dbReference type="Proteomes" id="UP000006327">
    <property type="component" value="Unassembled WGS sequence"/>
</dbReference>
<dbReference type="EMBL" id="BAEO01000049">
    <property type="protein sequence ID" value="GAC20222.1"/>
    <property type="molecule type" value="Genomic_DNA"/>
</dbReference>
<dbReference type="Gene3D" id="3.30.70.1280">
    <property type="entry name" value="SP0830-like domains"/>
    <property type="match status" value="1"/>
</dbReference>
<dbReference type="STRING" id="493475.GARC_3263"/>
<gene>
    <name evidence="1" type="ORF">GARC_3263</name>
</gene>
<dbReference type="PIRSF" id="PIRSF008502">
    <property type="entry name" value="UCP008502"/>
    <property type="match status" value="1"/>
</dbReference>
<dbReference type="OrthoDB" id="9806494at2"/>
<dbReference type="PANTHER" id="PTHR36439:SF1">
    <property type="entry name" value="DUF1697 DOMAIN-CONTAINING PROTEIN"/>
    <property type="match status" value="1"/>
</dbReference>
<evidence type="ECO:0000313" key="2">
    <source>
        <dbReference type="Proteomes" id="UP000006327"/>
    </source>
</evidence>
<name>K6YPX3_9ALTE</name>
<proteinExistence type="predicted"/>
<comment type="caution">
    <text evidence="1">The sequence shown here is derived from an EMBL/GenBank/DDBJ whole genome shotgun (WGS) entry which is preliminary data.</text>
</comment>
<dbReference type="RefSeq" id="WP_007621950.1">
    <property type="nucleotide sequence ID" value="NZ_BAEO01000049.1"/>
</dbReference>
<dbReference type="PANTHER" id="PTHR36439">
    <property type="entry name" value="BLL4334 PROTEIN"/>
    <property type="match status" value="1"/>
</dbReference>
<keyword evidence="2" id="KW-1185">Reference proteome</keyword>
<dbReference type="InterPro" id="IPR012545">
    <property type="entry name" value="DUF1697"/>
</dbReference>
<evidence type="ECO:0008006" key="3">
    <source>
        <dbReference type="Google" id="ProtNLM"/>
    </source>
</evidence>
<dbReference type="Pfam" id="PF08002">
    <property type="entry name" value="DUF1697"/>
    <property type="match status" value="1"/>
</dbReference>
<dbReference type="eggNOG" id="COG3797">
    <property type="taxonomic scope" value="Bacteria"/>
</dbReference>